<evidence type="ECO:0000313" key="8">
    <source>
        <dbReference type="Proteomes" id="UP001319200"/>
    </source>
</evidence>
<evidence type="ECO:0000256" key="1">
    <source>
        <dbReference type="ARBA" id="ARBA00004141"/>
    </source>
</evidence>
<sequence>MKKIALILFIISDLAVLVSEFTGISWMYTIGKPLIMISLLLHYLLACEPINRSRALILAMVLSLAGDVLLMNEAYFIGGLVAFLAAHVFYIFAYRQHRREESENALLGLQRVRLAFPIILAGTGLVVVLYPVLGDLRLPVIIYASVLSLMAINALFRHGRTSTGSFWMVFGGAVLFMISDSILAVNKFLEPVQHAGFLIMSTYILAQYLIVNGLLNHPHE</sequence>
<organism evidence="7 8">
    <name type="scientific">Chryseosolibacter histidini</name>
    <dbReference type="NCBI Taxonomy" id="2782349"/>
    <lineage>
        <taxon>Bacteria</taxon>
        <taxon>Pseudomonadati</taxon>
        <taxon>Bacteroidota</taxon>
        <taxon>Cytophagia</taxon>
        <taxon>Cytophagales</taxon>
        <taxon>Chryseotaleaceae</taxon>
        <taxon>Chryseosolibacter</taxon>
    </lineage>
</organism>
<keyword evidence="4 6" id="KW-1133">Transmembrane helix</keyword>
<dbReference type="Proteomes" id="UP001319200">
    <property type="component" value="Unassembled WGS sequence"/>
</dbReference>
<feature type="transmembrane region" description="Helical" evidence="6">
    <location>
        <begin position="76"/>
        <end position="93"/>
    </location>
</feature>
<dbReference type="AlphaFoldDB" id="A0AAP2DLR7"/>
<evidence type="ECO:0000256" key="2">
    <source>
        <dbReference type="ARBA" id="ARBA00007375"/>
    </source>
</evidence>
<evidence type="ECO:0000256" key="3">
    <source>
        <dbReference type="ARBA" id="ARBA00022692"/>
    </source>
</evidence>
<dbReference type="Pfam" id="PF07947">
    <property type="entry name" value="YhhN"/>
    <property type="match status" value="1"/>
</dbReference>
<evidence type="ECO:0000256" key="6">
    <source>
        <dbReference type="SAM" id="Phobius"/>
    </source>
</evidence>
<dbReference type="GO" id="GO:0016787">
    <property type="term" value="F:hydrolase activity"/>
    <property type="evidence" value="ECO:0007669"/>
    <property type="project" value="TreeGrafter"/>
</dbReference>
<keyword evidence="3 6" id="KW-0812">Transmembrane</keyword>
<name>A0AAP2DLR7_9BACT</name>
<accession>A0AAP2DLR7</accession>
<reference evidence="7 8" key="1">
    <citation type="submission" date="2021-05" db="EMBL/GenBank/DDBJ databases">
        <title>A Polyphasic approach of four new species of the genus Ohtaekwangia: Ohtaekwangia histidinii sp. nov., Ohtaekwangia cretensis sp. nov., Ohtaekwangia indiensis sp. nov., Ohtaekwangia reichenbachii sp. nov. from diverse environment.</title>
        <authorList>
            <person name="Octaviana S."/>
        </authorList>
    </citation>
    <scope>NUCLEOTIDE SEQUENCE [LARGE SCALE GENOMIC DNA]</scope>
    <source>
        <strain evidence="7 8">PWU4</strain>
    </source>
</reference>
<proteinExistence type="inferred from homology"/>
<keyword evidence="8" id="KW-1185">Reference proteome</keyword>
<dbReference type="InterPro" id="IPR012506">
    <property type="entry name" value="TMEM86B-like"/>
</dbReference>
<feature type="transmembrane region" description="Helical" evidence="6">
    <location>
        <begin position="114"/>
        <end position="132"/>
    </location>
</feature>
<evidence type="ECO:0000313" key="7">
    <source>
        <dbReference type="EMBL" id="MBT1696284.1"/>
    </source>
</evidence>
<dbReference type="GO" id="GO:0016020">
    <property type="term" value="C:membrane"/>
    <property type="evidence" value="ECO:0007669"/>
    <property type="project" value="UniProtKB-SubCell"/>
</dbReference>
<evidence type="ECO:0000256" key="4">
    <source>
        <dbReference type="ARBA" id="ARBA00022989"/>
    </source>
</evidence>
<dbReference type="EMBL" id="JAHESF010000004">
    <property type="protein sequence ID" value="MBT1696284.1"/>
    <property type="molecule type" value="Genomic_DNA"/>
</dbReference>
<feature type="transmembrane region" description="Helical" evidence="6">
    <location>
        <begin position="195"/>
        <end position="215"/>
    </location>
</feature>
<dbReference type="RefSeq" id="WP_254161460.1">
    <property type="nucleotide sequence ID" value="NZ_JAHESF010000004.1"/>
</dbReference>
<dbReference type="PANTHER" id="PTHR31885">
    <property type="entry name" value="GH04784P"/>
    <property type="match status" value="1"/>
</dbReference>
<comment type="similarity">
    <text evidence="2">Belongs to the TMEM86 family.</text>
</comment>
<comment type="subcellular location">
    <subcellularLocation>
        <location evidence="1">Membrane</location>
        <topology evidence="1">Multi-pass membrane protein</topology>
    </subcellularLocation>
</comment>
<evidence type="ECO:0000256" key="5">
    <source>
        <dbReference type="ARBA" id="ARBA00023136"/>
    </source>
</evidence>
<gene>
    <name evidence="7" type="ORF">KK083_05320</name>
</gene>
<feature type="transmembrane region" description="Helical" evidence="6">
    <location>
        <begin position="168"/>
        <end position="189"/>
    </location>
</feature>
<keyword evidence="5 6" id="KW-0472">Membrane</keyword>
<evidence type="ECO:0008006" key="9">
    <source>
        <dbReference type="Google" id="ProtNLM"/>
    </source>
</evidence>
<feature type="transmembrane region" description="Helical" evidence="6">
    <location>
        <begin position="138"/>
        <end position="156"/>
    </location>
</feature>
<protein>
    <recommendedName>
        <fullName evidence="9">Lysoplasmalogenase</fullName>
    </recommendedName>
</protein>
<dbReference type="PANTHER" id="PTHR31885:SF6">
    <property type="entry name" value="GH04784P"/>
    <property type="match status" value="1"/>
</dbReference>
<comment type="caution">
    <text evidence="7">The sequence shown here is derived from an EMBL/GenBank/DDBJ whole genome shotgun (WGS) entry which is preliminary data.</text>
</comment>